<keyword evidence="2" id="KW-1185">Reference proteome</keyword>
<dbReference type="EMBL" id="VKLS01000833">
    <property type="protein sequence ID" value="TSB18037.1"/>
    <property type="molecule type" value="Genomic_DNA"/>
</dbReference>
<protein>
    <submittedName>
        <fullName evidence="1">Anthranilate synthase component I family protein</fullName>
    </submittedName>
</protein>
<proteinExistence type="predicted"/>
<accession>A0A553XMB2</accession>
<sequence length="56" mass="5927">MHDLPPVARFGGLIAADLRDVTTDPAALDSTGWWAVVAGFEGEVICARFADVRPAT</sequence>
<organism evidence="1 2">
    <name type="scientific">Streptomyces benahoarensis</name>
    <dbReference type="NCBI Taxonomy" id="2595054"/>
    <lineage>
        <taxon>Bacteria</taxon>
        <taxon>Bacillati</taxon>
        <taxon>Actinomycetota</taxon>
        <taxon>Actinomycetes</taxon>
        <taxon>Kitasatosporales</taxon>
        <taxon>Streptomycetaceae</taxon>
        <taxon>Streptomyces</taxon>
    </lineage>
</organism>
<gene>
    <name evidence="1" type="ORF">FNZ23_30025</name>
</gene>
<dbReference type="Proteomes" id="UP000320888">
    <property type="component" value="Unassembled WGS sequence"/>
</dbReference>
<reference evidence="1 2" key="1">
    <citation type="submission" date="2019-07" db="EMBL/GenBank/DDBJ databases">
        <title>Draft genome for Streptomyces benahoarensis MZ03-48.</title>
        <authorList>
            <person name="Gonzalez-Pimentel J.L."/>
        </authorList>
    </citation>
    <scope>NUCLEOTIDE SEQUENCE [LARGE SCALE GENOMIC DNA]</scope>
    <source>
        <strain evidence="1 2">MZ03-48</strain>
    </source>
</reference>
<evidence type="ECO:0000313" key="2">
    <source>
        <dbReference type="Proteomes" id="UP000320888"/>
    </source>
</evidence>
<comment type="caution">
    <text evidence="1">The sequence shown here is derived from an EMBL/GenBank/DDBJ whole genome shotgun (WGS) entry which is preliminary data.</text>
</comment>
<evidence type="ECO:0000313" key="1">
    <source>
        <dbReference type="EMBL" id="TSB18037.1"/>
    </source>
</evidence>
<feature type="non-terminal residue" evidence="1">
    <location>
        <position position="56"/>
    </location>
</feature>
<name>A0A553XMB2_9ACTN</name>
<dbReference type="AlphaFoldDB" id="A0A553XMB2"/>